<dbReference type="PANTHER" id="PTHR30213:SF0">
    <property type="entry name" value="UPF0761 MEMBRANE PROTEIN YIHY"/>
    <property type="match status" value="1"/>
</dbReference>
<protein>
    <submittedName>
        <fullName evidence="7">Membrane protein</fullName>
    </submittedName>
</protein>
<comment type="caution">
    <text evidence="7">The sequence shown here is derived from an EMBL/GenBank/DDBJ whole genome shotgun (WGS) entry which is preliminary data.</text>
</comment>
<feature type="transmembrane region" description="Helical" evidence="6">
    <location>
        <begin position="255"/>
        <end position="275"/>
    </location>
</feature>
<feature type="transmembrane region" description="Helical" evidence="6">
    <location>
        <begin position="32"/>
        <end position="58"/>
    </location>
</feature>
<evidence type="ECO:0000256" key="5">
    <source>
        <dbReference type="ARBA" id="ARBA00023136"/>
    </source>
</evidence>
<dbReference type="Proteomes" id="UP001519306">
    <property type="component" value="Unassembled WGS sequence"/>
</dbReference>
<dbReference type="PIRSF" id="PIRSF035875">
    <property type="entry name" value="RNase_BN"/>
    <property type="match status" value="1"/>
</dbReference>
<dbReference type="EMBL" id="JAGGLJ010000007">
    <property type="protein sequence ID" value="MBP2025352.1"/>
    <property type="molecule type" value="Genomic_DNA"/>
</dbReference>
<reference evidence="7 8" key="1">
    <citation type="submission" date="2021-03" db="EMBL/GenBank/DDBJ databases">
        <title>Genomic Encyclopedia of Type Strains, Phase IV (KMG-IV): sequencing the most valuable type-strain genomes for metagenomic binning, comparative biology and taxonomic classification.</title>
        <authorList>
            <person name="Goeker M."/>
        </authorList>
    </citation>
    <scope>NUCLEOTIDE SEQUENCE [LARGE SCALE GENOMIC DNA]</scope>
    <source>
        <strain evidence="7 8">DSM 27563</strain>
    </source>
</reference>
<accession>A0ABS4KC74</accession>
<sequence length="306" mass="34971">MKKIKNFLNQNKNNKLIVFFDKLLYRFTDHQLISVSGSLVYFIILSVFPFLIALLNILNFTDVLSSESIMELIVFLPNEISTIVTNFLNEISLTSSGELLSFSVILGFWSASKGIKQLIRNINRAYGFEEKRGYIKISLISLGFTISLAFMIILLLLTQVFGKLILKTLVYYIGFEEKTQSLFRILNFAVPISYMIVTFALLYKYSPSYNYRNKLKLKTIIPGALFATIGTIVVTKLFSFYVGNFGNYSVTYGSIGGMIILLVWLWLMSLIILLGGEVNAIIFSMEMTKNNNYWPREESIIKKILN</sequence>
<evidence type="ECO:0000256" key="6">
    <source>
        <dbReference type="SAM" id="Phobius"/>
    </source>
</evidence>
<keyword evidence="3 6" id="KW-0812">Transmembrane</keyword>
<organism evidence="7 8">
    <name type="scientific">Peptoniphilus stercorisuis</name>
    <dbReference type="NCBI Taxonomy" id="1436965"/>
    <lineage>
        <taxon>Bacteria</taxon>
        <taxon>Bacillati</taxon>
        <taxon>Bacillota</taxon>
        <taxon>Tissierellia</taxon>
        <taxon>Tissierellales</taxon>
        <taxon>Peptoniphilaceae</taxon>
        <taxon>Peptoniphilus</taxon>
    </lineage>
</organism>
<keyword evidence="2" id="KW-1003">Cell membrane</keyword>
<gene>
    <name evidence="7" type="ORF">J2Z71_000882</name>
</gene>
<evidence type="ECO:0000256" key="4">
    <source>
        <dbReference type="ARBA" id="ARBA00022989"/>
    </source>
</evidence>
<keyword evidence="5 6" id="KW-0472">Membrane</keyword>
<evidence type="ECO:0000313" key="8">
    <source>
        <dbReference type="Proteomes" id="UP001519306"/>
    </source>
</evidence>
<keyword evidence="8" id="KW-1185">Reference proteome</keyword>
<name>A0ABS4KC74_9FIRM</name>
<dbReference type="RefSeq" id="WP_210060646.1">
    <property type="nucleotide sequence ID" value="NZ_JAGGLJ010000007.1"/>
</dbReference>
<proteinExistence type="predicted"/>
<feature type="transmembrane region" description="Helical" evidence="6">
    <location>
        <begin position="133"/>
        <end position="161"/>
    </location>
</feature>
<evidence type="ECO:0000256" key="2">
    <source>
        <dbReference type="ARBA" id="ARBA00022475"/>
    </source>
</evidence>
<evidence type="ECO:0000256" key="3">
    <source>
        <dbReference type="ARBA" id="ARBA00022692"/>
    </source>
</evidence>
<evidence type="ECO:0000256" key="1">
    <source>
        <dbReference type="ARBA" id="ARBA00004651"/>
    </source>
</evidence>
<feature type="transmembrane region" description="Helical" evidence="6">
    <location>
        <begin position="224"/>
        <end position="243"/>
    </location>
</feature>
<dbReference type="InterPro" id="IPR017039">
    <property type="entry name" value="Virul_fac_BrkB"/>
</dbReference>
<dbReference type="Pfam" id="PF03631">
    <property type="entry name" value="Virul_fac_BrkB"/>
    <property type="match status" value="1"/>
</dbReference>
<dbReference type="NCBIfam" id="TIGR00765">
    <property type="entry name" value="yihY_not_rbn"/>
    <property type="match status" value="1"/>
</dbReference>
<feature type="transmembrane region" description="Helical" evidence="6">
    <location>
        <begin position="91"/>
        <end position="112"/>
    </location>
</feature>
<evidence type="ECO:0000313" key="7">
    <source>
        <dbReference type="EMBL" id="MBP2025352.1"/>
    </source>
</evidence>
<feature type="transmembrane region" description="Helical" evidence="6">
    <location>
        <begin position="181"/>
        <end position="203"/>
    </location>
</feature>
<comment type="subcellular location">
    <subcellularLocation>
        <location evidence="1">Cell membrane</location>
        <topology evidence="1">Multi-pass membrane protein</topology>
    </subcellularLocation>
</comment>
<dbReference type="PANTHER" id="PTHR30213">
    <property type="entry name" value="INNER MEMBRANE PROTEIN YHJD"/>
    <property type="match status" value="1"/>
</dbReference>
<keyword evidence="4 6" id="KW-1133">Transmembrane helix</keyword>